<proteinExistence type="predicted"/>
<accession>A0ABN9XNN2</accession>
<name>A0ABN9XNN2_9DINO</name>
<keyword evidence="4" id="KW-1185">Reference proteome</keyword>
<sequence>MEAGAARGARGADASLLGGLATGAPTLAARGGAGGRPGDVVPDEPRAGRGEGLPGGAWPAPEGPEDLGWGPTVRAERGRARDVETCSQTAGVRHCAILGYSKGQRDAAFSRRTFSLDFWLACAAASWTVALSLPVLVWPWGDALAGSGFRMAGFGSTSEYLYSVYWNLGSTMKLTIQGVLGTLTSPRPLPT</sequence>
<evidence type="ECO:0000313" key="4">
    <source>
        <dbReference type="Proteomes" id="UP001189429"/>
    </source>
</evidence>
<comment type="caution">
    <text evidence="3">The sequence shown here is derived from an EMBL/GenBank/DDBJ whole genome shotgun (WGS) entry which is preliminary data.</text>
</comment>
<feature type="region of interest" description="Disordered" evidence="1">
    <location>
        <begin position="25"/>
        <end position="72"/>
    </location>
</feature>
<gene>
    <name evidence="3" type="ORF">PCOR1329_LOCUS77198</name>
</gene>
<reference evidence="3" key="1">
    <citation type="submission" date="2023-10" db="EMBL/GenBank/DDBJ databases">
        <authorList>
            <person name="Chen Y."/>
            <person name="Shah S."/>
            <person name="Dougan E. K."/>
            <person name="Thang M."/>
            <person name="Chan C."/>
        </authorList>
    </citation>
    <scope>NUCLEOTIDE SEQUENCE [LARGE SCALE GENOMIC DNA]</scope>
</reference>
<organism evidence="3 4">
    <name type="scientific">Prorocentrum cordatum</name>
    <dbReference type="NCBI Taxonomy" id="2364126"/>
    <lineage>
        <taxon>Eukaryota</taxon>
        <taxon>Sar</taxon>
        <taxon>Alveolata</taxon>
        <taxon>Dinophyceae</taxon>
        <taxon>Prorocentrales</taxon>
        <taxon>Prorocentraceae</taxon>
        <taxon>Prorocentrum</taxon>
    </lineage>
</organism>
<dbReference type="Proteomes" id="UP001189429">
    <property type="component" value="Unassembled WGS sequence"/>
</dbReference>
<keyword evidence="2" id="KW-0472">Membrane</keyword>
<keyword evidence="2" id="KW-1133">Transmembrane helix</keyword>
<dbReference type="EMBL" id="CAUYUJ010020660">
    <property type="protein sequence ID" value="CAK0899757.1"/>
    <property type="molecule type" value="Genomic_DNA"/>
</dbReference>
<feature type="transmembrane region" description="Helical" evidence="2">
    <location>
        <begin position="118"/>
        <end position="141"/>
    </location>
</feature>
<keyword evidence="2" id="KW-0812">Transmembrane</keyword>
<evidence type="ECO:0000256" key="1">
    <source>
        <dbReference type="SAM" id="MobiDB-lite"/>
    </source>
</evidence>
<protein>
    <submittedName>
        <fullName evidence="3">Uncharacterized protein</fullName>
    </submittedName>
</protein>
<evidence type="ECO:0000256" key="2">
    <source>
        <dbReference type="SAM" id="Phobius"/>
    </source>
</evidence>
<evidence type="ECO:0000313" key="3">
    <source>
        <dbReference type="EMBL" id="CAK0899757.1"/>
    </source>
</evidence>